<dbReference type="AlphaFoldDB" id="A0A9Q1JKA3"/>
<reference evidence="1" key="1">
    <citation type="submission" date="2022-04" db="EMBL/GenBank/DDBJ databases">
        <title>Carnegiea gigantea Genome sequencing and assembly v2.</title>
        <authorList>
            <person name="Copetti D."/>
            <person name="Sanderson M.J."/>
            <person name="Burquez A."/>
            <person name="Wojciechowski M.F."/>
        </authorList>
    </citation>
    <scope>NUCLEOTIDE SEQUENCE</scope>
    <source>
        <strain evidence="1">SGP5-SGP5p</strain>
        <tissue evidence="1">Aerial part</tissue>
    </source>
</reference>
<gene>
    <name evidence="1" type="ORF">Cgig2_023881</name>
</gene>
<dbReference type="EMBL" id="JAKOGI010001306">
    <property type="protein sequence ID" value="KAJ8426349.1"/>
    <property type="molecule type" value="Genomic_DNA"/>
</dbReference>
<proteinExistence type="predicted"/>
<evidence type="ECO:0000313" key="2">
    <source>
        <dbReference type="Proteomes" id="UP001153076"/>
    </source>
</evidence>
<comment type="caution">
    <text evidence="1">The sequence shown here is derived from an EMBL/GenBank/DDBJ whole genome shotgun (WGS) entry which is preliminary data.</text>
</comment>
<sequence length="379" mass="43191">MAAMAVRGTIGVQERRLWWGRLCAKIGRGLKQRERPQEYRSHGSVGLALLNHALPELMPSFLGSFPYTPPFALQLMVKLVGESIYWHSHTLRAFFAASPGGSGSHAMHHVLVPSGVVGSPDVTCGFLMMLVSDGGLTLPLWPWSWTVASLTYGGKRWVFGGLPTPIWEEAAIACPGLLVAASLSGHDTHVQGRIFTWKKYLHGHLICEKLVRVIFREDGLRLFPNYYVTNGPFTCSDYSYVFLNTDPAHPPRNKLKKIKLELKTWSKSTFGNFKHKLQCNADKLLQIEQKLALQPHSARLNNWHYRLIKQREKMHLFNENYWGKLPRKEWLVNGDRNSRYFHRVMKARKSRSSIVKIKDSSGVWIENAATIKQLFVNDF</sequence>
<protein>
    <submittedName>
        <fullName evidence="1">Uncharacterized protein</fullName>
    </submittedName>
</protein>
<accession>A0A9Q1JKA3</accession>
<name>A0A9Q1JKA3_9CARY</name>
<evidence type="ECO:0000313" key="1">
    <source>
        <dbReference type="EMBL" id="KAJ8426349.1"/>
    </source>
</evidence>
<keyword evidence="2" id="KW-1185">Reference proteome</keyword>
<dbReference type="Proteomes" id="UP001153076">
    <property type="component" value="Unassembled WGS sequence"/>
</dbReference>
<dbReference type="OrthoDB" id="999476at2759"/>
<organism evidence="1 2">
    <name type="scientific">Carnegiea gigantea</name>
    <dbReference type="NCBI Taxonomy" id="171969"/>
    <lineage>
        <taxon>Eukaryota</taxon>
        <taxon>Viridiplantae</taxon>
        <taxon>Streptophyta</taxon>
        <taxon>Embryophyta</taxon>
        <taxon>Tracheophyta</taxon>
        <taxon>Spermatophyta</taxon>
        <taxon>Magnoliopsida</taxon>
        <taxon>eudicotyledons</taxon>
        <taxon>Gunneridae</taxon>
        <taxon>Pentapetalae</taxon>
        <taxon>Caryophyllales</taxon>
        <taxon>Cactineae</taxon>
        <taxon>Cactaceae</taxon>
        <taxon>Cactoideae</taxon>
        <taxon>Echinocereeae</taxon>
        <taxon>Carnegiea</taxon>
    </lineage>
</organism>